<protein>
    <submittedName>
        <fullName evidence="2">DUF2142 domain-containing protein</fullName>
    </submittedName>
</protein>
<feature type="transmembrane region" description="Helical" evidence="1">
    <location>
        <begin position="223"/>
        <end position="243"/>
    </location>
</feature>
<dbReference type="EMBL" id="JADCKC010000002">
    <property type="protein sequence ID" value="MBE5037352.1"/>
    <property type="molecule type" value="Genomic_DNA"/>
</dbReference>
<name>A0ABR9R2G8_9FIRM</name>
<feature type="transmembrane region" description="Helical" evidence="1">
    <location>
        <begin position="450"/>
        <end position="471"/>
    </location>
</feature>
<feature type="transmembrane region" description="Helical" evidence="1">
    <location>
        <begin position="486"/>
        <end position="506"/>
    </location>
</feature>
<gene>
    <name evidence="2" type="ORF">INF35_06120</name>
</gene>
<dbReference type="RefSeq" id="WP_193500643.1">
    <property type="nucleotide sequence ID" value="NZ_JADCKC010000002.1"/>
</dbReference>
<keyword evidence="1" id="KW-0472">Membrane</keyword>
<evidence type="ECO:0000313" key="3">
    <source>
        <dbReference type="Proteomes" id="UP000768567"/>
    </source>
</evidence>
<feature type="transmembrane region" description="Helical" evidence="1">
    <location>
        <begin position="298"/>
        <end position="324"/>
    </location>
</feature>
<feature type="transmembrane region" description="Helical" evidence="1">
    <location>
        <begin position="263"/>
        <end position="286"/>
    </location>
</feature>
<feature type="transmembrane region" description="Helical" evidence="1">
    <location>
        <begin position="196"/>
        <end position="216"/>
    </location>
</feature>
<evidence type="ECO:0000256" key="1">
    <source>
        <dbReference type="SAM" id="Phobius"/>
    </source>
</evidence>
<keyword evidence="1" id="KW-0812">Transmembrane</keyword>
<dbReference type="Pfam" id="PF09913">
    <property type="entry name" value="DUF2142"/>
    <property type="match status" value="1"/>
</dbReference>
<feature type="transmembrane region" description="Helical" evidence="1">
    <location>
        <begin position="44"/>
        <end position="64"/>
    </location>
</feature>
<proteinExistence type="predicted"/>
<feature type="transmembrane region" description="Helical" evidence="1">
    <location>
        <begin position="518"/>
        <end position="540"/>
    </location>
</feature>
<organism evidence="2 3">
    <name type="scientific">Gemmiger gallinarum</name>
    <dbReference type="NCBI Taxonomy" id="2779354"/>
    <lineage>
        <taxon>Bacteria</taxon>
        <taxon>Bacillati</taxon>
        <taxon>Bacillota</taxon>
        <taxon>Clostridia</taxon>
        <taxon>Eubacteriales</taxon>
        <taxon>Gemmiger</taxon>
    </lineage>
</organism>
<dbReference type="Proteomes" id="UP000768567">
    <property type="component" value="Unassembled WGS sequence"/>
</dbReference>
<sequence>MWNKLRAKPALGWGLAALVAVAAGVAWSYYWRVFYYLDARVNPLLVTAACVLAALVAVAAAGILHYGVRDFAAKGAVCIAVCGLLFAFANPPMQTPDESEHFLRTYAISMGRLDFDAQRGYPDDVSALYNAFPGAWVNAHTSAGTAVDEESGETEYYTTSGYALKQTGEDGPVQSITDSFDEYFNDPDTTPVYEPVSFLILPFLPGALGMAVARLLGFAALGCLYAGRIANLIVYTLLCWLALRSAQKFRPAFLCVMLLPMSLWMGASLSYDAALLACYYLMLALLTRRTWTTRTAVVYAAACVWVNVAKPYINLLWALLPLILLREAFCARGRRWQWTAGMLAASLAVTRLLEIYGAVFRYNYGEIGRMGGSDVDQMGQLVFLLKNPLRYLAVLMGTLYENDFFVGQLGLFGWKDLPIAFLSLTGPVVLLAGTVLSAGKGQSITRRRTVPLAVFGLVYAVGAMTAMYITYTPVTMVRIVGLQTRYFLPVILVAMMLLAAPLRRMLSAELSAQKAERWAARLFAPYAAFGAVLLFQHYFIGPISTIPV</sequence>
<feature type="transmembrane region" description="Helical" evidence="1">
    <location>
        <begin position="336"/>
        <end position="360"/>
    </location>
</feature>
<comment type="caution">
    <text evidence="2">The sequence shown here is derived from an EMBL/GenBank/DDBJ whole genome shotgun (WGS) entry which is preliminary data.</text>
</comment>
<keyword evidence="3" id="KW-1185">Reference proteome</keyword>
<accession>A0ABR9R2G8</accession>
<keyword evidence="1" id="KW-1133">Transmembrane helix</keyword>
<evidence type="ECO:0000313" key="2">
    <source>
        <dbReference type="EMBL" id="MBE5037352.1"/>
    </source>
</evidence>
<reference evidence="2 3" key="1">
    <citation type="submission" date="2020-10" db="EMBL/GenBank/DDBJ databases">
        <title>ChiBAC.</title>
        <authorList>
            <person name="Zenner C."/>
            <person name="Hitch T.C.A."/>
            <person name="Clavel T."/>
        </authorList>
    </citation>
    <scope>NUCLEOTIDE SEQUENCE [LARGE SCALE GENOMIC DNA]</scope>
    <source>
        <strain evidence="2 3">DSM 109015</strain>
    </source>
</reference>
<dbReference type="InterPro" id="IPR018674">
    <property type="entry name" value="DUF2142_membrane"/>
</dbReference>
<feature type="transmembrane region" description="Helical" evidence="1">
    <location>
        <begin position="71"/>
        <end position="89"/>
    </location>
</feature>
<feature type="transmembrane region" description="Helical" evidence="1">
    <location>
        <begin position="419"/>
        <end position="438"/>
    </location>
</feature>